<evidence type="ECO:0000259" key="6">
    <source>
        <dbReference type="Pfam" id="PF06544"/>
    </source>
</evidence>
<dbReference type="InterPro" id="IPR027104">
    <property type="entry name" value="Prp3"/>
</dbReference>
<dbReference type="InterPro" id="IPR010541">
    <property type="entry name" value="Prp3_C"/>
</dbReference>
<dbReference type="PANTHER" id="PTHR14212">
    <property type="entry name" value="U4/U6-ASSOCIATED RNA SPLICING FACTOR-RELATED"/>
    <property type="match status" value="1"/>
</dbReference>
<dbReference type="OrthoDB" id="10264544at2759"/>
<accession>D7FK64</accession>
<dbReference type="STRING" id="2880.D7FK64"/>
<evidence type="ECO:0000256" key="2">
    <source>
        <dbReference type="ARBA" id="ARBA00022664"/>
    </source>
</evidence>
<keyword evidence="9" id="KW-1185">Reference proteome</keyword>
<comment type="subcellular location">
    <subcellularLocation>
        <location evidence="1">Nucleus</location>
    </subcellularLocation>
</comment>
<evidence type="ECO:0000313" key="9">
    <source>
        <dbReference type="Proteomes" id="UP000002630"/>
    </source>
</evidence>
<feature type="compositionally biased region" description="Low complexity" evidence="5">
    <location>
        <begin position="90"/>
        <end position="106"/>
    </location>
</feature>
<feature type="region of interest" description="Disordered" evidence="5">
    <location>
        <begin position="82"/>
        <end position="106"/>
    </location>
</feature>
<organism evidence="8 9">
    <name type="scientific">Ectocarpus siliculosus</name>
    <name type="common">Brown alga</name>
    <name type="synonym">Conferva siliculosa</name>
    <dbReference type="NCBI Taxonomy" id="2880"/>
    <lineage>
        <taxon>Eukaryota</taxon>
        <taxon>Sar</taxon>
        <taxon>Stramenopiles</taxon>
        <taxon>Ochrophyta</taxon>
        <taxon>PX clade</taxon>
        <taxon>Phaeophyceae</taxon>
        <taxon>Ectocarpales</taxon>
        <taxon>Ectocarpaceae</taxon>
        <taxon>Ectocarpus</taxon>
    </lineage>
</organism>
<keyword evidence="3" id="KW-0508">mRNA splicing</keyword>
<reference evidence="8 9" key="1">
    <citation type="journal article" date="2010" name="Nature">
        <title>The Ectocarpus genome and the independent evolution of multicellularity in brown algae.</title>
        <authorList>
            <person name="Cock J.M."/>
            <person name="Sterck L."/>
            <person name="Rouze P."/>
            <person name="Scornet D."/>
            <person name="Allen A.E."/>
            <person name="Amoutzias G."/>
            <person name="Anthouard V."/>
            <person name="Artiguenave F."/>
            <person name="Aury J.M."/>
            <person name="Badger J.H."/>
            <person name="Beszteri B."/>
            <person name="Billiau K."/>
            <person name="Bonnet E."/>
            <person name="Bothwell J.H."/>
            <person name="Bowler C."/>
            <person name="Boyen C."/>
            <person name="Brownlee C."/>
            <person name="Carrano C.J."/>
            <person name="Charrier B."/>
            <person name="Cho G.Y."/>
            <person name="Coelho S.M."/>
            <person name="Collen J."/>
            <person name="Corre E."/>
            <person name="Da Silva C."/>
            <person name="Delage L."/>
            <person name="Delaroque N."/>
            <person name="Dittami S.M."/>
            <person name="Doulbeau S."/>
            <person name="Elias M."/>
            <person name="Farnham G."/>
            <person name="Gachon C.M."/>
            <person name="Gschloessl B."/>
            <person name="Heesch S."/>
            <person name="Jabbari K."/>
            <person name="Jubin C."/>
            <person name="Kawai H."/>
            <person name="Kimura K."/>
            <person name="Kloareg B."/>
            <person name="Kupper F.C."/>
            <person name="Lang D."/>
            <person name="Le Bail A."/>
            <person name="Leblanc C."/>
            <person name="Lerouge P."/>
            <person name="Lohr M."/>
            <person name="Lopez P.J."/>
            <person name="Martens C."/>
            <person name="Maumus F."/>
            <person name="Michel G."/>
            <person name="Miranda-Saavedra D."/>
            <person name="Morales J."/>
            <person name="Moreau H."/>
            <person name="Motomura T."/>
            <person name="Nagasato C."/>
            <person name="Napoli C.A."/>
            <person name="Nelson D.R."/>
            <person name="Nyvall-Collen P."/>
            <person name="Peters A.F."/>
            <person name="Pommier C."/>
            <person name="Potin P."/>
            <person name="Poulain J."/>
            <person name="Quesneville H."/>
            <person name="Read B."/>
            <person name="Rensing S.A."/>
            <person name="Ritter A."/>
            <person name="Rousvoal S."/>
            <person name="Samanta M."/>
            <person name="Samson G."/>
            <person name="Schroeder D.C."/>
            <person name="Segurens B."/>
            <person name="Strittmatter M."/>
            <person name="Tonon T."/>
            <person name="Tregear J.W."/>
            <person name="Valentin K."/>
            <person name="von Dassow P."/>
            <person name="Yamagishi T."/>
            <person name="Van de Peer Y."/>
            <person name="Wincker P."/>
        </authorList>
    </citation>
    <scope>NUCLEOTIDE SEQUENCE [LARGE SCALE GENOMIC DNA]</scope>
    <source>
        <strain evidence="9">Ec32 / CCAP1310/4</strain>
    </source>
</reference>
<feature type="domain" description="Small nuclear ribonucleoprotein Prp3 C-terminal" evidence="6">
    <location>
        <begin position="517"/>
        <end position="549"/>
    </location>
</feature>
<name>D7FK64_ECTSI</name>
<evidence type="ECO:0000256" key="1">
    <source>
        <dbReference type="ARBA" id="ARBA00004123"/>
    </source>
</evidence>
<evidence type="ECO:0000256" key="5">
    <source>
        <dbReference type="SAM" id="MobiDB-lite"/>
    </source>
</evidence>
<protein>
    <submittedName>
        <fullName evidence="8">Uncharacterized protein</fullName>
    </submittedName>
</protein>
<dbReference type="EMBL" id="FN649747">
    <property type="protein sequence ID" value="CBJ29274.1"/>
    <property type="molecule type" value="Genomic_DNA"/>
</dbReference>
<evidence type="ECO:0000313" key="8">
    <source>
        <dbReference type="EMBL" id="CBJ29274.1"/>
    </source>
</evidence>
<evidence type="ECO:0000259" key="7">
    <source>
        <dbReference type="Pfam" id="PF08572"/>
    </source>
</evidence>
<feature type="domain" description="Pre-mRNA-splicing factor 3" evidence="7">
    <location>
        <begin position="405"/>
        <end position="494"/>
    </location>
</feature>
<dbReference type="AlphaFoldDB" id="D7FK64"/>
<proteinExistence type="predicted"/>
<dbReference type="InParanoid" id="D7FK64"/>
<evidence type="ECO:0000256" key="3">
    <source>
        <dbReference type="ARBA" id="ARBA00023187"/>
    </source>
</evidence>
<evidence type="ECO:0000256" key="4">
    <source>
        <dbReference type="ARBA" id="ARBA00023242"/>
    </source>
</evidence>
<dbReference type="eggNOG" id="KOG2769">
    <property type="taxonomic scope" value="Eukaryota"/>
</dbReference>
<gene>
    <name evidence="8" type="ORF">Esi_0140_0087</name>
</gene>
<dbReference type="Pfam" id="PF06544">
    <property type="entry name" value="Prp3_C"/>
    <property type="match status" value="1"/>
</dbReference>
<dbReference type="Pfam" id="PF08572">
    <property type="entry name" value="PRP3"/>
    <property type="match status" value="1"/>
</dbReference>
<dbReference type="Proteomes" id="UP000002630">
    <property type="component" value="Linkage Group LG22"/>
</dbReference>
<dbReference type="InterPro" id="IPR013881">
    <property type="entry name" value="Pre-mRNA_splic_Prp3_dom"/>
</dbReference>
<feature type="region of interest" description="Disordered" evidence="5">
    <location>
        <begin position="210"/>
        <end position="267"/>
    </location>
</feature>
<feature type="compositionally biased region" description="Gly residues" evidence="5">
    <location>
        <begin position="258"/>
        <end position="267"/>
    </location>
</feature>
<keyword evidence="2" id="KW-0507">mRNA processing</keyword>
<keyword evidence="4" id="KW-0539">Nucleus</keyword>
<dbReference type="GO" id="GO:0046540">
    <property type="term" value="C:U4/U6 x U5 tri-snRNP complex"/>
    <property type="evidence" value="ECO:0007669"/>
    <property type="project" value="InterPro"/>
</dbReference>
<dbReference type="EMBL" id="FN648001">
    <property type="protein sequence ID" value="CBJ29274.1"/>
    <property type="molecule type" value="Genomic_DNA"/>
</dbReference>
<dbReference type="PANTHER" id="PTHR14212:SF0">
    <property type="entry name" value="U4_U6 SMALL NUCLEAR RIBONUCLEOPROTEIN PRP3"/>
    <property type="match status" value="1"/>
</dbReference>
<feature type="region of interest" description="Disordered" evidence="5">
    <location>
        <begin position="1"/>
        <end position="67"/>
    </location>
</feature>
<dbReference type="GO" id="GO:0000398">
    <property type="term" value="P:mRNA splicing, via spliceosome"/>
    <property type="evidence" value="ECO:0007669"/>
    <property type="project" value="InterPro"/>
</dbReference>
<sequence>MESAGRKRAREAEGAVAAVKNGGGQRPRRRNRFAPVDEAPPPASSGPASAAAPPPPAQAAPGDEMADLARFLGEARARALRAAQGQTAVPGASPPASAGTKGNGAPASAVGVNGGAASAPVAASTERVQALSGGSAGVGAGANGGPAAAAAAGAARAKTAEMAMLEAQIRASISNVNSMFAAGPPKVPPAVAAGVAAANGGTASVLPKKAKDHTLRGRGSPTRATPQGGDNLRFREHRKFLSGRMSGRVNAEQLDTPAGGGSGGGPTAGTSSLSVYSAQAEADESAAAAAKAAAAAAAKEAAEAVPALREVGQDLEEIEWWDEAFLTKETRDAKAAGKLEAEACTTDALYPVLLLENAKTFKYIQHPKKPLEEEAAATAGAAAAAAAVGGGDGKAAAGGGADGSDAAAMKVYLTKKERKRIRRTTRMEREREKQDKIALGLLPTPEPKMSMSNFMQVLGDQAVVDPSKVEALVMGQVHRRKAEHEARNQAAKLTPQEKRDKRKRKLLEDTSKELQVAVYRVADMSDPKRRFKVDVNAQQRYLTGGVVMCTLFVYEPFNQSPARGYLRPTNQSAANSWWLLIFHRMYVCSLFAYSAPVNKHGPVTFQPMNMKPVAFQPMNMKPVTFQPMNMKPRCLSTNEHETLLPFNQ</sequence>
<feature type="region of interest" description="Disordered" evidence="5">
    <location>
        <begin position="480"/>
        <end position="507"/>
    </location>
</feature>